<dbReference type="Proteomes" id="UP000186268">
    <property type="component" value="Unassembled WGS sequence"/>
</dbReference>
<keyword evidence="2 11" id="KW-0963">Cytoplasm</keyword>
<dbReference type="GO" id="GO:0000287">
    <property type="term" value="F:magnesium ion binding"/>
    <property type="evidence" value="ECO:0007669"/>
    <property type="project" value="UniProtKB-UniRule"/>
</dbReference>
<dbReference type="HAMAP" id="MF_00109">
    <property type="entry name" value="Shikimate_kinase"/>
    <property type="match status" value="1"/>
</dbReference>
<gene>
    <name evidence="11" type="primary">aroK</name>
    <name evidence="12" type="ORF">Xedl_02097</name>
</gene>
<comment type="similarity">
    <text evidence="11">Belongs to the shikimate kinase family.</text>
</comment>
<evidence type="ECO:0000256" key="5">
    <source>
        <dbReference type="ARBA" id="ARBA00022741"/>
    </source>
</evidence>
<dbReference type="CDD" id="cd00464">
    <property type="entry name" value="SK"/>
    <property type="match status" value="1"/>
</dbReference>
<evidence type="ECO:0000256" key="3">
    <source>
        <dbReference type="ARBA" id="ARBA00022605"/>
    </source>
</evidence>
<accession>A0A1Q5TRX7</accession>
<dbReference type="Gene3D" id="3.40.50.300">
    <property type="entry name" value="P-loop containing nucleotide triphosphate hydrolases"/>
    <property type="match status" value="1"/>
</dbReference>
<dbReference type="OrthoDB" id="9800332at2"/>
<dbReference type="SUPFAM" id="SSF52540">
    <property type="entry name" value="P-loop containing nucleoside triphosphate hydrolases"/>
    <property type="match status" value="1"/>
</dbReference>
<evidence type="ECO:0000256" key="10">
    <source>
        <dbReference type="ARBA" id="ARBA00048567"/>
    </source>
</evidence>
<reference evidence="12 13" key="1">
    <citation type="submission" date="2016-09" db="EMBL/GenBank/DDBJ databases">
        <title>Xenorhabdus thuongxuanensis sp. nov. and Xenorhabdus eapokensis sp. nov., isolated from Steinernema species.</title>
        <authorList>
            <person name="Kaempfer P."/>
            <person name="Tobias N.J."/>
            <person name="Phan Ke L."/>
            <person name="Bode H.B."/>
            <person name="Glaeser S.P."/>
        </authorList>
    </citation>
    <scope>NUCLEOTIDE SEQUENCE [LARGE SCALE GENOMIC DNA]</scope>
    <source>
        <strain evidence="12 13">DL20</strain>
    </source>
</reference>
<feature type="binding site" evidence="11">
    <location>
        <position position="16"/>
    </location>
    <ligand>
        <name>Mg(2+)</name>
        <dbReference type="ChEBI" id="CHEBI:18420"/>
    </ligand>
</feature>
<dbReference type="NCBIfam" id="NF002988">
    <property type="entry name" value="PRK03731.1"/>
    <property type="match status" value="1"/>
</dbReference>
<protein>
    <recommendedName>
        <fullName evidence="11">Shikimate kinase 1</fullName>
        <shortName evidence="11">SK 1</shortName>
        <ecNumber evidence="11">2.7.1.71</ecNumber>
    </recommendedName>
</protein>
<keyword evidence="13" id="KW-1185">Reference proteome</keyword>
<comment type="subunit">
    <text evidence="11">Monomer.</text>
</comment>
<feature type="binding site" evidence="11">
    <location>
        <position position="34"/>
    </location>
    <ligand>
        <name>substrate</name>
    </ligand>
</feature>
<dbReference type="GO" id="GO:0005829">
    <property type="term" value="C:cytosol"/>
    <property type="evidence" value="ECO:0007669"/>
    <property type="project" value="TreeGrafter"/>
</dbReference>
<keyword evidence="5 11" id="KW-0547">Nucleotide-binding</keyword>
<feature type="binding site" evidence="11">
    <location>
        <begin position="12"/>
        <end position="17"/>
    </location>
    <ligand>
        <name>ATP</name>
        <dbReference type="ChEBI" id="CHEBI:30616"/>
    </ligand>
</feature>
<dbReference type="PROSITE" id="PS01128">
    <property type="entry name" value="SHIKIMATE_KINASE"/>
    <property type="match status" value="1"/>
</dbReference>
<feature type="binding site" evidence="11">
    <location>
        <position position="58"/>
    </location>
    <ligand>
        <name>substrate</name>
    </ligand>
</feature>
<comment type="pathway">
    <text evidence="1 11">Metabolic intermediate biosynthesis; chorismate biosynthesis; chorismate from D-erythrose 4-phosphate and phosphoenolpyruvate: step 5/7.</text>
</comment>
<dbReference type="PANTHER" id="PTHR21087:SF21">
    <property type="entry name" value="SHIKIMATE KINASE 2"/>
    <property type="match status" value="1"/>
</dbReference>
<dbReference type="EC" id="2.7.1.71" evidence="11"/>
<dbReference type="GO" id="GO:0008652">
    <property type="term" value="P:amino acid biosynthetic process"/>
    <property type="evidence" value="ECO:0007669"/>
    <property type="project" value="UniProtKB-KW"/>
</dbReference>
<evidence type="ECO:0000256" key="8">
    <source>
        <dbReference type="ARBA" id="ARBA00022842"/>
    </source>
</evidence>
<comment type="caution">
    <text evidence="12">The sequence shown here is derived from an EMBL/GenBank/DDBJ whole genome shotgun (WGS) entry which is preliminary data.</text>
</comment>
<dbReference type="GO" id="GO:0009073">
    <property type="term" value="P:aromatic amino acid family biosynthetic process"/>
    <property type="evidence" value="ECO:0007669"/>
    <property type="project" value="UniProtKB-KW"/>
</dbReference>
<dbReference type="STRING" id="1873482.Xedl_02097"/>
<comment type="cofactor">
    <cofactor evidence="11">
        <name>Mg(2+)</name>
        <dbReference type="ChEBI" id="CHEBI:18420"/>
    </cofactor>
    <text evidence="11">Binds 1 Mg(2+) ion per subunit.</text>
</comment>
<evidence type="ECO:0000313" key="12">
    <source>
        <dbReference type="EMBL" id="OKP02983.1"/>
    </source>
</evidence>
<dbReference type="EMBL" id="MKGQ01000012">
    <property type="protein sequence ID" value="OKP02983.1"/>
    <property type="molecule type" value="Genomic_DNA"/>
</dbReference>
<comment type="caution">
    <text evidence="11">Lacks conserved residue(s) required for the propagation of feature annotation.</text>
</comment>
<evidence type="ECO:0000256" key="7">
    <source>
        <dbReference type="ARBA" id="ARBA00022840"/>
    </source>
</evidence>
<organism evidence="12 13">
    <name type="scientific">Xenorhabdus eapokensis</name>
    <dbReference type="NCBI Taxonomy" id="1873482"/>
    <lineage>
        <taxon>Bacteria</taxon>
        <taxon>Pseudomonadati</taxon>
        <taxon>Pseudomonadota</taxon>
        <taxon>Gammaproteobacteria</taxon>
        <taxon>Enterobacterales</taxon>
        <taxon>Morganellaceae</taxon>
        <taxon>Xenorhabdus</taxon>
    </lineage>
</organism>
<comment type="subcellular location">
    <subcellularLocation>
        <location evidence="11">Cytoplasm</location>
    </subcellularLocation>
</comment>
<dbReference type="RefSeq" id="WP_074023640.1">
    <property type="nucleotide sequence ID" value="NZ_CAWNAG010000024.1"/>
</dbReference>
<evidence type="ECO:0000256" key="11">
    <source>
        <dbReference type="HAMAP-Rule" id="MF_00109"/>
    </source>
</evidence>
<keyword evidence="7 11" id="KW-0067">ATP-binding</keyword>
<keyword evidence="4 11" id="KW-0808">Transferase</keyword>
<feature type="binding site" evidence="11">
    <location>
        <position position="139"/>
    </location>
    <ligand>
        <name>substrate</name>
    </ligand>
</feature>
<dbReference type="AlphaFoldDB" id="A0A1Q5TRX7"/>
<proteinExistence type="inferred from homology"/>
<dbReference type="InterPro" id="IPR027417">
    <property type="entry name" value="P-loop_NTPase"/>
</dbReference>
<evidence type="ECO:0000256" key="6">
    <source>
        <dbReference type="ARBA" id="ARBA00022777"/>
    </source>
</evidence>
<sequence length="176" mass="19584">MKQTLFIVGARGAGKTTIGKLLSEALSYKFIDTDESIQTMSEMTIAELVEQYGWEHFRKLESQTLKTVSQSECVISTGGGMVLSLENRQYMQQNGIVIYLQASAAVLGQRLSLNPENSQRPSLTGKSIVEEMEGILVEREPLYQECASFIVDANLATEYIVSCIKSYILDQESKLI</sequence>
<comment type="function">
    <text evidence="11">Catalyzes the specific phosphorylation of the 3-hydroxyl group of shikimic acid using ATP as a cosubstrate.</text>
</comment>
<dbReference type="GO" id="GO:0004765">
    <property type="term" value="F:shikimate kinase activity"/>
    <property type="evidence" value="ECO:0007669"/>
    <property type="project" value="UniProtKB-UniRule"/>
</dbReference>
<evidence type="ECO:0000256" key="2">
    <source>
        <dbReference type="ARBA" id="ARBA00022490"/>
    </source>
</evidence>
<evidence type="ECO:0000256" key="1">
    <source>
        <dbReference type="ARBA" id="ARBA00004842"/>
    </source>
</evidence>
<keyword evidence="6 11" id="KW-0418">Kinase</keyword>
<keyword evidence="3 11" id="KW-0028">Amino-acid biosynthesis</keyword>
<dbReference type="PRINTS" id="PR01100">
    <property type="entry name" value="SHIKIMTKNASE"/>
</dbReference>
<evidence type="ECO:0000256" key="9">
    <source>
        <dbReference type="ARBA" id="ARBA00023141"/>
    </source>
</evidence>
<comment type="catalytic activity">
    <reaction evidence="10 11">
        <text>shikimate + ATP = 3-phosphoshikimate + ADP + H(+)</text>
        <dbReference type="Rhea" id="RHEA:13121"/>
        <dbReference type="ChEBI" id="CHEBI:15378"/>
        <dbReference type="ChEBI" id="CHEBI:30616"/>
        <dbReference type="ChEBI" id="CHEBI:36208"/>
        <dbReference type="ChEBI" id="CHEBI:145989"/>
        <dbReference type="ChEBI" id="CHEBI:456216"/>
        <dbReference type="EC" id="2.7.1.71"/>
    </reaction>
</comment>
<dbReference type="InterPro" id="IPR023000">
    <property type="entry name" value="Shikimate_kinase_CS"/>
</dbReference>
<dbReference type="Pfam" id="PF01202">
    <property type="entry name" value="SKI"/>
    <property type="match status" value="1"/>
</dbReference>
<keyword evidence="8 11" id="KW-0460">Magnesium</keyword>
<evidence type="ECO:0000256" key="4">
    <source>
        <dbReference type="ARBA" id="ARBA00022679"/>
    </source>
</evidence>
<name>A0A1Q5TRX7_9GAMM</name>
<dbReference type="GO" id="GO:0009423">
    <property type="term" value="P:chorismate biosynthetic process"/>
    <property type="evidence" value="ECO:0007669"/>
    <property type="project" value="UniProtKB-UniRule"/>
</dbReference>
<dbReference type="UniPathway" id="UPA00053">
    <property type="reaction ID" value="UER00088"/>
</dbReference>
<evidence type="ECO:0000313" key="13">
    <source>
        <dbReference type="Proteomes" id="UP000186268"/>
    </source>
</evidence>
<feature type="binding site" evidence="11">
    <location>
        <position position="120"/>
    </location>
    <ligand>
        <name>ATP</name>
        <dbReference type="ChEBI" id="CHEBI:30616"/>
    </ligand>
</feature>
<keyword evidence="9 11" id="KW-0057">Aromatic amino acid biosynthesis</keyword>
<keyword evidence="11" id="KW-0479">Metal-binding</keyword>
<dbReference type="InterPro" id="IPR031322">
    <property type="entry name" value="Shikimate/glucono_kinase"/>
</dbReference>
<dbReference type="GO" id="GO:0005524">
    <property type="term" value="F:ATP binding"/>
    <property type="evidence" value="ECO:0007669"/>
    <property type="project" value="UniProtKB-UniRule"/>
</dbReference>
<dbReference type="InterPro" id="IPR000623">
    <property type="entry name" value="Shikimate_kinase/TSH1"/>
</dbReference>
<dbReference type="PANTHER" id="PTHR21087">
    <property type="entry name" value="SHIKIMATE KINASE"/>
    <property type="match status" value="1"/>
</dbReference>
<feature type="binding site" evidence="11">
    <location>
        <position position="79"/>
    </location>
    <ligand>
        <name>substrate</name>
    </ligand>
</feature>